<gene>
    <name evidence="3" type="ORF">FKX85_12480</name>
</gene>
<comment type="similarity">
    <text evidence="1">Belongs to the NAD(P)-dependent epimerase/dehydratase family.</text>
</comment>
<evidence type="ECO:0000313" key="4">
    <source>
        <dbReference type="Proteomes" id="UP000316614"/>
    </source>
</evidence>
<dbReference type="OrthoDB" id="8967463at2"/>
<reference evidence="3 4" key="1">
    <citation type="submission" date="2019-06" db="EMBL/GenBank/DDBJ databases">
        <title>Echinicola alkalisoli sp. nov. isolated from saline soil.</title>
        <authorList>
            <person name="Sun J.-Q."/>
            <person name="Xu L."/>
        </authorList>
    </citation>
    <scope>NUCLEOTIDE SEQUENCE [LARGE SCALE GENOMIC DNA]</scope>
    <source>
        <strain evidence="3 4">LN3S3</strain>
    </source>
</reference>
<keyword evidence="4" id="KW-1185">Reference proteome</keyword>
<dbReference type="InterPro" id="IPR036291">
    <property type="entry name" value="NAD(P)-bd_dom_sf"/>
</dbReference>
<evidence type="ECO:0000259" key="2">
    <source>
        <dbReference type="Pfam" id="PF01370"/>
    </source>
</evidence>
<dbReference type="RefSeq" id="WP_141615042.1">
    <property type="nucleotide sequence ID" value="NZ_CP041253.1"/>
</dbReference>
<dbReference type="EMBL" id="CP041253">
    <property type="protein sequence ID" value="QDH79803.1"/>
    <property type="molecule type" value="Genomic_DNA"/>
</dbReference>
<dbReference type="Gene3D" id="3.40.50.720">
    <property type="entry name" value="NAD(P)-binding Rossmann-like Domain"/>
    <property type="match status" value="1"/>
</dbReference>
<dbReference type="Gene3D" id="3.90.25.10">
    <property type="entry name" value="UDP-galactose 4-epimerase, domain 1"/>
    <property type="match status" value="1"/>
</dbReference>
<feature type="domain" description="NAD-dependent epimerase/dehydratase" evidence="2">
    <location>
        <begin position="5"/>
        <end position="233"/>
    </location>
</feature>
<dbReference type="Proteomes" id="UP000316614">
    <property type="component" value="Chromosome"/>
</dbReference>
<evidence type="ECO:0000313" key="3">
    <source>
        <dbReference type="EMBL" id="QDH79803.1"/>
    </source>
</evidence>
<dbReference type="KEGG" id="echi:FKX85_12480"/>
<dbReference type="AlphaFoldDB" id="A0A514CJ01"/>
<dbReference type="Pfam" id="PF01370">
    <property type="entry name" value="Epimerase"/>
    <property type="match status" value="1"/>
</dbReference>
<dbReference type="PANTHER" id="PTHR43000">
    <property type="entry name" value="DTDP-D-GLUCOSE 4,6-DEHYDRATASE-RELATED"/>
    <property type="match status" value="1"/>
</dbReference>
<name>A0A514CJ01_9BACT</name>
<dbReference type="SUPFAM" id="SSF51735">
    <property type="entry name" value="NAD(P)-binding Rossmann-fold domains"/>
    <property type="match status" value="1"/>
</dbReference>
<sequence>MNQRILILGGTGFIGSSLSQYLKAGNETRIYSPSAQQIDPISGVSGYDGFIEDFSSLEPHLEWATIIIHLVSTSNPKSSLKNPFNDAKSNLLPLISILEYLKNHTDKKLVFCSSGGAVYGMGNGRVFSESDPKAPISSYGIVKSTMEEYIDYYQRLYGVNALVIRPSNIYGAKSRSLGKQGLISTLVEHTLVGKTTALWVPLTTSKDYLYIVDFVKAVKMLIESDAIGMFNIASGHNCTIADLLQVVEKVLRIKPKIRTEIGDFSKIDSPVKLDIQKLQMLTNWKPETSLLEGVEMVANEFKIQHGDI</sequence>
<organism evidence="3 4">
    <name type="scientific">Echinicola soli</name>
    <dbReference type="NCBI Taxonomy" id="2591634"/>
    <lineage>
        <taxon>Bacteria</taxon>
        <taxon>Pseudomonadati</taxon>
        <taxon>Bacteroidota</taxon>
        <taxon>Cytophagia</taxon>
        <taxon>Cytophagales</taxon>
        <taxon>Cyclobacteriaceae</taxon>
        <taxon>Echinicola</taxon>
    </lineage>
</organism>
<dbReference type="InterPro" id="IPR001509">
    <property type="entry name" value="Epimerase_deHydtase"/>
</dbReference>
<protein>
    <submittedName>
        <fullName evidence="3">NAD-dependent epimerase/dehydratase family protein</fullName>
    </submittedName>
</protein>
<accession>A0A514CJ01</accession>
<evidence type="ECO:0000256" key="1">
    <source>
        <dbReference type="ARBA" id="ARBA00007637"/>
    </source>
</evidence>
<proteinExistence type="inferred from homology"/>